<keyword evidence="1 10" id="KW-0963">Cytoplasm</keyword>
<dbReference type="PROSITE" id="PS51721">
    <property type="entry name" value="G_CP"/>
    <property type="match status" value="1"/>
</dbReference>
<evidence type="ECO:0000313" key="13">
    <source>
        <dbReference type="EMBL" id="GLC32756.1"/>
    </source>
</evidence>
<dbReference type="EC" id="3.6.1.-" evidence="10"/>
<keyword evidence="14" id="KW-1185">Reference proteome</keyword>
<keyword evidence="2 10" id="KW-0690">Ribosome biogenesis</keyword>
<evidence type="ECO:0000256" key="3">
    <source>
        <dbReference type="ARBA" id="ARBA00022723"/>
    </source>
</evidence>
<dbReference type="InterPro" id="IPR031944">
    <property type="entry name" value="RsgA_N"/>
</dbReference>
<keyword evidence="6 10" id="KW-0378">Hydrolase</keyword>
<evidence type="ECO:0000256" key="6">
    <source>
        <dbReference type="ARBA" id="ARBA00022801"/>
    </source>
</evidence>
<dbReference type="EMBL" id="BRXR01000001">
    <property type="protein sequence ID" value="GLC32756.1"/>
    <property type="molecule type" value="Genomic_DNA"/>
</dbReference>
<evidence type="ECO:0000256" key="8">
    <source>
        <dbReference type="ARBA" id="ARBA00022884"/>
    </source>
</evidence>
<feature type="domain" description="EngC GTPase" evidence="11">
    <location>
        <begin position="70"/>
        <end position="216"/>
    </location>
</feature>
<dbReference type="CDD" id="cd01854">
    <property type="entry name" value="YjeQ_EngC"/>
    <property type="match status" value="1"/>
</dbReference>
<comment type="subunit">
    <text evidence="10">Monomer. Associates with 30S ribosomal subunit, binds 16S rRNA.</text>
</comment>
<name>A0ABQ5NC53_9CLOT</name>
<reference evidence="13 14" key="1">
    <citation type="journal article" date="2024" name="Int. J. Syst. Evol. Microbiol.">
        <title>Clostridium omnivorum sp. nov., isolated from anoxic soil under the treatment of reductive soil disinfestation.</title>
        <authorList>
            <person name="Ueki A."/>
            <person name="Tonouchi A."/>
            <person name="Kaku N."/>
            <person name="Honma S."/>
            <person name="Ueki K."/>
        </authorList>
    </citation>
    <scope>NUCLEOTIDE SEQUENCE [LARGE SCALE GENOMIC DNA]</scope>
    <source>
        <strain evidence="13 14">E14</strain>
    </source>
</reference>
<proteinExistence type="inferred from homology"/>
<keyword evidence="4 10" id="KW-0699">rRNA-binding</keyword>
<feature type="binding site" evidence="10">
    <location>
        <position position="255"/>
    </location>
    <ligand>
        <name>Zn(2+)</name>
        <dbReference type="ChEBI" id="CHEBI:29105"/>
    </ligand>
</feature>
<dbReference type="SUPFAM" id="SSF50249">
    <property type="entry name" value="Nucleic acid-binding proteins"/>
    <property type="match status" value="1"/>
</dbReference>
<dbReference type="PANTHER" id="PTHR32120:SF11">
    <property type="entry name" value="SMALL RIBOSOMAL SUBUNIT BIOGENESIS GTPASE RSGA 1, MITOCHONDRIAL-RELATED"/>
    <property type="match status" value="1"/>
</dbReference>
<dbReference type="CDD" id="cd04466">
    <property type="entry name" value="S1_YloQ_GTPase"/>
    <property type="match status" value="1"/>
</dbReference>
<feature type="binding site" evidence="10">
    <location>
        <position position="247"/>
    </location>
    <ligand>
        <name>Zn(2+)</name>
        <dbReference type="ChEBI" id="CHEBI:29105"/>
    </ligand>
</feature>
<dbReference type="Gene3D" id="2.40.50.140">
    <property type="entry name" value="Nucleic acid-binding proteins"/>
    <property type="match status" value="1"/>
</dbReference>
<evidence type="ECO:0000256" key="9">
    <source>
        <dbReference type="ARBA" id="ARBA00023134"/>
    </source>
</evidence>
<evidence type="ECO:0000256" key="2">
    <source>
        <dbReference type="ARBA" id="ARBA00022517"/>
    </source>
</evidence>
<evidence type="ECO:0000256" key="7">
    <source>
        <dbReference type="ARBA" id="ARBA00022833"/>
    </source>
</evidence>
<protein>
    <recommendedName>
        <fullName evidence="10">Small ribosomal subunit biogenesis GTPase RsgA</fullName>
        <ecNumber evidence="10">3.6.1.-</ecNumber>
    </recommendedName>
</protein>
<feature type="binding site" evidence="10">
    <location>
        <begin position="110"/>
        <end position="113"/>
    </location>
    <ligand>
        <name>GTP</name>
        <dbReference type="ChEBI" id="CHEBI:37565"/>
    </ligand>
</feature>
<comment type="function">
    <text evidence="10">One of several proteins that assist in the late maturation steps of the functional core of the 30S ribosomal subunit. Helps release RbfA from mature subunits. May play a role in the assembly of ribosomal proteins into the subunit. Circularly permuted GTPase that catalyzes slow GTP hydrolysis, GTPase activity is stimulated by the 30S ribosomal subunit.</text>
</comment>
<keyword evidence="5 10" id="KW-0547">Nucleotide-binding</keyword>
<sequence length="288" mass="32715">MEGIIVKGIAGFYYVKVDNEIIECKARGKFRHTELTPMVGDRVKIAMQGKKGVIEGVNQRSSELLRPPVANVTQAYVIFTLKDPDLNLDLLNRFIILCEFNNIRPIICFNKVDLADINELNTTAEMFEKASYQVHYLNAREGIGLSHLENMLEDNVTVLCGPSGVGKSTILNRLTGKELMKTGEISEKLGRGKHTTRHCELIEVYKGYIVDTPGFSSLSMDFITKEKLQLCFPEFDDHMDNCKFTGCMHYKEPSCAVKEAVEDKIIAKERYDFYVKTLEEILNGRNKR</sequence>
<feature type="binding site" evidence="10">
    <location>
        <position position="242"/>
    </location>
    <ligand>
        <name>Zn(2+)</name>
        <dbReference type="ChEBI" id="CHEBI:29105"/>
    </ligand>
</feature>
<feature type="binding site" evidence="10">
    <location>
        <position position="249"/>
    </location>
    <ligand>
        <name>Zn(2+)</name>
        <dbReference type="ChEBI" id="CHEBI:29105"/>
    </ligand>
</feature>
<dbReference type="RefSeq" id="WP_264852064.1">
    <property type="nucleotide sequence ID" value="NZ_BRXR01000001.1"/>
</dbReference>
<dbReference type="HAMAP" id="MF_01820">
    <property type="entry name" value="GTPase_RsgA"/>
    <property type="match status" value="1"/>
</dbReference>
<evidence type="ECO:0000256" key="5">
    <source>
        <dbReference type="ARBA" id="ARBA00022741"/>
    </source>
</evidence>
<dbReference type="Gene3D" id="1.10.40.50">
    <property type="entry name" value="Probable gtpase engc, domain 3"/>
    <property type="match status" value="1"/>
</dbReference>
<keyword evidence="3 10" id="KW-0479">Metal-binding</keyword>
<dbReference type="Gene3D" id="3.40.50.300">
    <property type="entry name" value="P-loop containing nucleotide triphosphate hydrolases"/>
    <property type="match status" value="1"/>
</dbReference>
<comment type="cofactor">
    <cofactor evidence="10">
        <name>Zn(2+)</name>
        <dbReference type="ChEBI" id="CHEBI:29105"/>
    </cofactor>
    <text evidence="10">Binds 1 zinc ion per subunit.</text>
</comment>
<evidence type="ECO:0000256" key="4">
    <source>
        <dbReference type="ARBA" id="ARBA00022730"/>
    </source>
</evidence>
<comment type="subcellular location">
    <subcellularLocation>
        <location evidence="10">Cytoplasm</location>
    </subcellularLocation>
</comment>
<keyword evidence="8 10" id="KW-0694">RNA-binding</keyword>
<dbReference type="InterPro" id="IPR030378">
    <property type="entry name" value="G_CP_dom"/>
</dbReference>
<evidence type="ECO:0000313" key="14">
    <source>
        <dbReference type="Proteomes" id="UP001208567"/>
    </source>
</evidence>
<dbReference type="Pfam" id="PF16745">
    <property type="entry name" value="RsgA_N"/>
    <property type="match status" value="1"/>
</dbReference>
<dbReference type="NCBIfam" id="TIGR00157">
    <property type="entry name" value="ribosome small subunit-dependent GTPase A"/>
    <property type="match status" value="1"/>
</dbReference>
<organism evidence="13 14">
    <name type="scientific">Clostridium omnivorum</name>
    <dbReference type="NCBI Taxonomy" id="1604902"/>
    <lineage>
        <taxon>Bacteria</taxon>
        <taxon>Bacillati</taxon>
        <taxon>Bacillota</taxon>
        <taxon>Clostridia</taxon>
        <taxon>Eubacteriales</taxon>
        <taxon>Clostridiaceae</taxon>
        <taxon>Clostridium</taxon>
    </lineage>
</organism>
<dbReference type="InterPro" id="IPR004881">
    <property type="entry name" value="Ribosome_biogen_GTPase_RsgA"/>
</dbReference>
<comment type="caution">
    <text evidence="13">The sequence shown here is derived from an EMBL/GenBank/DDBJ whole genome shotgun (WGS) entry which is preliminary data.</text>
</comment>
<dbReference type="Pfam" id="PF03193">
    <property type="entry name" value="RsgA_GTPase"/>
    <property type="match status" value="1"/>
</dbReference>
<evidence type="ECO:0000256" key="1">
    <source>
        <dbReference type="ARBA" id="ARBA00022490"/>
    </source>
</evidence>
<gene>
    <name evidence="10 13" type="primary">rsgA</name>
    <name evidence="13" type="ORF">bsdE14_41660</name>
</gene>
<dbReference type="Proteomes" id="UP001208567">
    <property type="component" value="Unassembled WGS sequence"/>
</dbReference>
<feature type="domain" description="CP-type G" evidence="12">
    <location>
        <begin position="61"/>
        <end position="218"/>
    </location>
</feature>
<evidence type="ECO:0000259" key="12">
    <source>
        <dbReference type="PROSITE" id="PS51721"/>
    </source>
</evidence>
<evidence type="ECO:0000259" key="11">
    <source>
        <dbReference type="PROSITE" id="PS50936"/>
    </source>
</evidence>
<dbReference type="SUPFAM" id="SSF52540">
    <property type="entry name" value="P-loop containing nucleoside triphosphate hydrolases"/>
    <property type="match status" value="1"/>
</dbReference>
<feature type="binding site" evidence="10">
    <location>
        <begin position="161"/>
        <end position="169"/>
    </location>
    <ligand>
        <name>GTP</name>
        <dbReference type="ChEBI" id="CHEBI:37565"/>
    </ligand>
</feature>
<dbReference type="InterPro" id="IPR012340">
    <property type="entry name" value="NA-bd_OB-fold"/>
</dbReference>
<evidence type="ECO:0000256" key="10">
    <source>
        <dbReference type="HAMAP-Rule" id="MF_01820"/>
    </source>
</evidence>
<dbReference type="PANTHER" id="PTHR32120">
    <property type="entry name" value="SMALL RIBOSOMAL SUBUNIT BIOGENESIS GTPASE RSGA"/>
    <property type="match status" value="1"/>
</dbReference>
<dbReference type="PROSITE" id="PS50936">
    <property type="entry name" value="ENGC_GTPASE"/>
    <property type="match status" value="1"/>
</dbReference>
<keyword evidence="7 10" id="KW-0862">Zinc</keyword>
<keyword evidence="9 10" id="KW-0342">GTP-binding</keyword>
<accession>A0ABQ5NC53</accession>
<dbReference type="InterPro" id="IPR027417">
    <property type="entry name" value="P-loop_NTPase"/>
</dbReference>
<comment type="similarity">
    <text evidence="10">Belongs to the TRAFAC class YlqF/YawG GTPase family. RsgA subfamily.</text>
</comment>
<dbReference type="InterPro" id="IPR010914">
    <property type="entry name" value="RsgA_GTPase_dom"/>
</dbReference>